<evidence type="ECO:0000313" key="2">
    <source>
        <dbReference type="Proteomes" id="UP000004358"/>
    </source>
</evidence>
<dbReference type="OrthoDB" id="282459at2"/>
<dbReference type="Proteomes" id="UP000004358">
    <property type="component" value="Unassembled WGS sequence"/>
</dbReference>
<dbReference type="STRING" id="314230.DSM3645_18386"/>
<protein>
    <submittedName>
        <fullName evidence="1">Uncharacterized protein</fullName>
    </submittedName>
</protein>
<sequence length="176" mass="19155">MSSEPRIFDPDEHDDVHLETELPEAELSDEAWETAALPDDLLLLGDQLRCDATRLHESHRADRLQHELLRPERAQRAETLVPARGISAWLPLLWLLPVVLITAALVSNGQPTVPRIPASPAVAVTPSVTPQAEYSPQVYSVSLPAETPSQHGPSAAELDALLDLMQNETASVAVSL</sequence>
<comment type="caution">
    <text evidence="1">The sequence shown here is derived from an EMBL/GenBank/DDBJ whole genome shotgun (WGS) entry which is preliminary data.</text>
</comment>
<evidence type="ECO:0000313" key="1">
    <source>
        <dbReference type="EMBL" id="EAQ78332.1"/>
    </source>
</evidence>
<gene>
    <name evidence="1" type="ORF">DSM3645_18386</name>
</gene>
<name>A3ZYX1_9BACT</name>
<accession>A3ZYX1</accession>
<dbReference type="AlphaFoldDB" id="A3ZYX1"/>
<dbReference type="RefSeq" id="WP_002651574.1">
    <property type="nucleotide sequence ID" value="NZ_CH672376.1"/>
</dbReference>
<reference evidence="1 2" key="1">
    <citation type="submission" date="2006-02" db="EMBL/GenBank/DDBJ databases">
        <authorList>
            <person name="Amann R."/>
            <person name="Ferriera S."/>
            <person name="Johnson J."/>
            <person name="Kravitz S."/>
            <person name="Halpern A."/>
            <person name="Remington K."/>
            <person name="Beeson K."/>
            <person name="Tran B."/>
            <person name="Rogers Y.-H."/>
            <person name="Friedman R."/>
            <person name="Venter J.C."/>
        </authorList>
    </citation>
    <scope>NUCLEOTIDE SEQUENCE [LARGE SCALE GENOMIC DNA]</scope>
    <source>
        <strain evidence="1 2">DSM 3645</strain>
    </source>
</reference>
<dbReference type="HOGENOM" id="CLU_1522331_0_0_0"/>
<dbReference type="EMBL" id="AANZ01000022">
    <property type="protein sequence ID" value="EAQ78332.1"/>
    <property type="molecule type" value="Genomic_DNA"/>
</dbReference>
<proteinExistence type="predicted"/>
<organism evidence="1 2">
    <name type="scientific">Blastopirellula marina DSM 3645</name>
    <dbReference type="NCBI Taxonomy" id="314230"/>
    <lineage>
        <taxon>Bacteria</taxon>
        <taxon>Pseudomonadati</taxon>
        <taxon>Planctomycetota</taxon>
        <taxon>Planctomycetia</taxon>
        <taxon>Pirellulales</taxon>
        <taxon>Pirellulaceae</taxon>
        <taxon>Blastopirellula</taxon>
    </lineage>
</organism>